<evidence type="ECO:0000256" key="2">
    <source>
        <dbReference type="ARBA" id="ARBA00022679"/>
    </source>
</evidence>
<dbReference type="Pfam" id="PF25453">
    <property type="entry name" value="DUF7898"/>
    <property type="match status" value="1"/>
</dbReference>
<comment type="caution">
    <text evidence="12">The sequence shown here is derived from an EMBL/GenBank/DDBJ whole genome shotgun (WGS) entry which is preliminary data.</text>
</comment>
<evidence type="ECO:0000256" key="5">
    <source>
        <dbReference type="ARBA" id="ARBA00022840"/>
    </source>
</evidence>
<gene>
    <name evidence="12" type="ORF">D9Q98_007329</name>
</gene>
<dbReference type="Gene3D" id="3.40.50.300">
    <property type="entry name" value="P-loop containing nucleotide triphosphate hydrolases"/>
    <property type="match status" value="2"/>
</dbReference>
<dbReference type="Gene3D" id="1.20.1060.10">
    <property type="entry name" value="Taq DNA Polymerase, Chain T, domain 4"/>
    <property type="match status" value="1"/>
</dbReference>
<dbReference type="SUPFAM" id="SSF56672">
    <property type="entry name" value="DNA/RNA polymerases"/>
    <property type="match status" value="1"/>
</dbReference>
<keyword evidence="4" id="KW-0547">Nucleotide-binding</keyword>
<dbReference type="SMART" id="SM00490">
    <property type="entry name" value="HELICc"/>
    <property type="match status" value="1"/>
</dbReference>
<dbReference type="GO" id="GO:0003677">
    <property type="term" value="F:DNA binding"/>
    <property type="evidence" value="ECO:0007669"/>
    <property type="project" value="InterPro"/>
</dbReference>
<keyword evidence="13" id="KW-1185">Reference proteome</keyword>
<dbReference type="OrthoDB" id="511028at2759"/>
<dbReference type="Gene3D" id="3.30.420.10">
    <property type="entry name" value="Ribonuclease H-like superfamily/Ribonuclease H"/>
    <property type="match status" value="1"/>
</dbReference>
<feature type="compositionally biased region" description="Low complexity" evidence="9">
    <location>
        <begin position="515"/>
        <end position="524"/>
    </location>
</feature>
<dbReference type="FunFam" id="1.10.150.20:FF:000002">
    <property type="entry name" value="DNA polymerase I"/>
    <property type="match status" value="1"/>
</dbReference>
<feature type="region of interest" description="Disordered" evidence="9">
    <location>
        <begin position="230"/>
        <end position="255"/>
    </location>
</feature>
<feature type="compositionally biased region" description="Polar residues" evidence="9">
    <location>
        <begin position="495"/>
        <end position="511"/>
    </location>
</feature>
<dbReference type="CDD" id="cd18026">
    <property type="entry name" value="DEXHc_POLQ-like"/>
    <property type="match status" value="1"/>
</dbReference>
<feature type="region of interest" description="Disordered" evidence="9">
    <location>
        <begin position="175"/>
        <end position="215"/>
    </location>
</feature>
<dbReference type="InterPro" id="IPR057220">
    <property type="entry name" value="DUF7898"/>
</dbReference>
<dbReference type="InterPro" id="IPR019760">
    <property type="entry name" value="DNA-dir_DNA_pol_A_CS"/>
</dbReference>
<dbReference type="SMART" id="SM00487">
    <property type="entry name" value="DEXDc"/>
    <property type="match status" value="1"/>
</dbReference>
<feature type="region of interest" description="Disordered" evidence="9">
    <location>
        <begin position="1697"/>
        <end position="1722"/>
    </location>
</feature>
<dbReference type="InterPro" id="IPR043502">
    <property type="entry name" value="DNA/RNA_pol_sf"/>
</dbReference>
<evidence type="ECO:0000313" key="13">
    <source>
        <dbReference type="Proteomes" id="UP001055712"/>
    </source>
</evidence>
<dbReference type="InterPro" id="IPR048960">
    <property type="entry name" value="POLQ-like_helical"/>
</dbReference>
<proteinExistence type="predicted"/>
<dbReference type="Proteomes" id="UP001055712">
    <property type="component" value="Unassembled WGS sequence"/>
</dbReference>
<evidence type="ECO:0000256" key="1">
    <source>
        <dbReference type="ARBA" id="ARBA00012417"/>
    </source>
</evidence>
<keyword evidence="3" id="KW-0548">Nucleotidyltransferase</keyword>
<dbReference type="Pfam" id="PF00476">
    <property type="entry name" value="DNA_pol_A"/>
    <property type="match status" value="1"/>
</dbReference>
<dbReference type="CDD" id="cd08638">
    <property type="entry name" value="DNA_pol_A_theta"/>
    <property type="match status" value="1"/>
</dbReference>
<dbReference type="InterPro" id="IPR027417">
    <property type="entry name" value="P-loop_NTPase"/>
</dbReference>
<dbReference type="SUPFAM" id="SSF52540">
    <property type="entry name" value="P-loop containing nucleoside triphosphate hydrolases"/>
    <property type="match status" value="1"/>
</dbReference>
<feature type="compositionally biased region" description="Low complexity" evidence="9">
    <location>
        <begin position="1652"/>
        <end position="1673"/>
    </location>
</feature>
<dbReference type="PROSITE" id="PS51194">
    <property type="entry name" value="HELICASE_CTER"/>
    <property type="match status" value="1"/>
</dbReference>
<dbReference type="PRINTS" id="PR00868">
    <property type="entry name" value="DNAPOLI"/>
</dbReference>
<dbReference type="SUPFAM" id="SSF158702">
    <property type="entry name" value="Sec63 N-terminal domain-like"/>
    <property type="match status" value="1"/>
</dbReference>
<dbReference type="GO" id="GO:0003887">
    <property type="term" value="F:DNA-directed DNA polymerase activity"/>
    <property type="evidence" value="ECO:0007669"/>
    <property type="project" value="UniProtKB-KW"/>
</dbReference>
<dbReference type="CDD" id="cd18795">
    <property type="entry name" value="SF2_C_Ski2"/>
    <property type="match status" value="1"/>
</dbReference>
<dbReference type="Pfam" id="PF20470">
    <property type="entry name" value="HTH_61"/>
    <property type="match status" value="1"/>
</dbReference>
<keyword evidence="6" id="KW-0239">DNA-directed DNA polymerase</keyword>
<evidence type="ECO:0000256" key="7">
    <source>
        <dbReference type="ARBA" id="ARBA00049244"/>
    </source>
</evidence>
<feature type="compositionally biased region" description="Acidic residues" evidence="9">
    <location>
        <begin position="1701"/>
        <end position="1713"/>
    </location>
</feature>
<sequence>MERACGSSAQRQERQILSSLYWEIAAKQQEESTEEDEDEEPQPVSATKAPLHRTPLEQPQSPAVVINSLPGVDYVPDTPEDDSLPTGEPPCSDELLRLALRRSSESGLAVAGSGGLCHKEQGKQRGDTAAAAAVDCNAVVQSRDAAAHNPCTDDVNNMTCQQQPASLLAAPKQLHRPSGLSAPPPQQQHKRQHEEAVAQPMPQAQQQQRRHPHRRTSFLAGAKAALLEASAPGSQPGAGSPSPAAPRLQSAARLRQAPQLALRRSPLAALAVLPPPPSFKIEQAASLLLGSGAGVVAAPLADKTPQAQLGLRRTPVSGQALPTGSTDGGTSGTSDMDGEFLDRVASIERKHTASAALTSAVQQQGQDQQQQGFIAAAVSMLADPQPMQGAHLAQHLAAEALPPPPATLLQAPRSSEGRKSGWSDTPDSACLALLDGIEQAAAGRLGGVVAAGPQPAATEASPVPARQLSFTPSRPEGVVAAAASAGVAGGRAGTTPLSGGSLPANQPTSHLGRSAQQAAAAAAAVPAGPEHAVPAPHPMQPLVQQPLGQQQAQPEAELEAAGWQPDTFPAPPHLQLLQQEAVPSTGEASLKRSFAATVALEQAAAQHSPAAARLHQQERRQLWQSPACPTTDGRPASKRVRIEDTQGGSEAAAAGAAAAVEPLQGQCEVAAASEGLQDHLPAPLASIAVPPAVPPAVPAEAAAASFSYLCSDAESEDEEADRNLPLLTQYMQTAGRSPQHLQRQQEERRQRSMAGKSPAGKTQPPAAGGGSGQAGAGDAGLSPLLPLLHQSAASPLQSADPAVLESYLTTDLAAAFRSATGITGRLYDWQAECLTTEGVLHGKNLVYCAPTSGGKSLVAEVLMLRRIMTTNRPAMMVLPFVSICSEKTEHLSKVLGAISKEVKEFYGGNHAQAALAQTTGVIVCTIEKANTIINRMLEDQTLGLLSCIVVDELHMVGEQERGYQLELLLTKLRYAAAAVDDEDDDYLSEGLQIIGMSATLPNVDKVAKWLNAQLFVTDFRPVPLQSFLKQGLMIKDEAMNVVRTLEVPKGWDTSKHTGDSDHVALLARETVEGGHSVLVFCGTKKACETMARRAARMVEIPERELKMKGWDTSQRPTRASLLEDLRRVAGGADPGLLESFPRGAAFHHAGLSSEEKHIVETAYRCGAVSVLCATSTLAAGVNLPARRVIIRHAYKGRPASVIDGTCFRQMAGRAGRAGIDTHGECILINQEIGVAAGEKLFTSGAAPVLSCLVDDKRGMKRAMLEVVVSGVVVEPSDVERYIRCTLLAAMKDYKNVAATTIAALRWLGAKDHTFIYWDDASRTYQPTPFGKAVLASGLPPEQCLVLKEDLARARQSFVMTTELHLTYLCVPVNEALAFLDWKKFEVMLGTLSGPESSVATKVGVDRSFVMRVSRGIRGGALDGDKERICKRFWMALILTDIIGEMDMTLVMRKYAVGRGDVQNLQDHAARFASMVAAFCERLGWYDLEALIAKFQSRVLHGVRPEILALSEIPFVKAYTARLLYRAGLRTPEAVAAVENVDQIVSILATQQGSNPDRGNPLLVRRQALKILRGARELLNRRARELREQAEAAFKLVECADKAELAHGEAHEEEPGAVAGAAAATAEPGEEQATPAAAAAGCDDAKQAASGAAVTAGTAGQEQPAKTSGRSTAAGGAGRSLHTMETTTSVVTTAAAAAGNDGNDDEAAAPDDVLDAPPEPPLPPDAWQFGGQAGVHCLGTSEQVRQLCSILMRPSNHHQQQQQQQQPKPAYDFFAFHFDTVAIGSAAGAAAQLPKCPTAAKRRDNAVHDKQSSGVGVRLDGVAISWRNGQAFYVPLHRREDLLAELSPLFRCPRLEKASWDLRGQMAALAKLLGRGVLGVPGSLHDAGCQLALCDPLVDVRVAAWLGTPDDKRLKDEHSRSVNSGRNEPYTLSDMLKIKGGGAVWAEAIQGLQASTAVAGARRTDAARRAVQARKMWQLLRTRLKGDELLLPLWRTEMPLVRVIVDMEAAGLAVNEAILNTEEPMLQRRIEELESMAHAEAGEEWNVSAPPEVSRILFEVLKLPPPPCARELKIGGYSTGQDVLLELHEHTIAQVIYEHRKLKALLGRFVQGFRLHLAYAEPVAYPGGLVLKRIRGSINQTCADTGRLAMDEPNLQCVPKPRDYKVLLTQGTQAPGSDTSNRSAHTMRTANLRGAFVAPPGFLLLSADYRQIEFRVMAHFSGDPGLCRIFASEGTDPFRLLAAQWLGISADKVSQQQRDHAKQLTYGLLYGMGAVKLADELGCSVAEARSAQERFRASLPGIEAWQARVVADCRRLGYVETLAGRRRYLPNINSRDGGKRAAAERQAKNTVCQGSAADLAKAAMIGIHTRLADRLAAIGYGGSIGGVPAARLVLQIHDEFLLEVAEPLLEPVARLVRDCMEGLTTVSSLCVPLRVRLAAGPSWGELQDVQLD</sequence>
<evidence type="ECO:0000256" key="6">
    <source>
        <dbReference type="ARBA" id="ARBA00022932"/>
    </source>
</evidence>
<dbReference type="InterPro" id="IPR001650">
    <property type="entry name" value="Helicase_C-like"/>
</dbReference>
<dbReference type="Pfam" id="PF00270">
    <property type="entry name" value="DEAD"/>
    <property type="match status" value="1"/>
</dbReference>
<evidence type="ECO:0000256" key="9">
    <source>
        <dbReference type="SAM" id="MobiDB-lite"/>
    </source>
</evidence>
<evidence type="ECO:0000259" key="11">
    <source>
        <dbReference type="PROSITE" id="PS51194"/>
    </source>
</evidence>
<accession>A0A9D4YVS3</accession>
<dbReference type="InterPro" id="IPR001098">
    <property type="entry name" value="DNA-dir_DNA_pol_A_palm_dom"/>
</dbReference>
<feature type="coiled-coil region" evidence="8">
    <location>
        <begin position="1568"/>
        <end position="1595"/>
    </location>
</feature>
<keyword evidence="2" id="KW-0808">Transferase</keyword>
<dbReference type="Pfam" id="PF00271">
    <property type="entry name" value="Helicase_C"/>
    <property type="match status" value="1"/>
</dbReference>
<dbReference type="Gene3D" id="1.10.3380.20">
    <property type="match status" value="1"/>
</dbReference>
<dbReference type="InterPro" id="IPR036397">
    <property type="entry name" value="RNaseH_sf"/>
</dbReference>
<dbReference type="PROSITE" id="PS51192">
    <property type="entry name" value="HELICASE_ATP_BIND_1"/>
    <property type="match status" value="1"/>
</dbReference>
<dbReference type="GO" id="GO:0006261">
    <property type="term" value="P:DNA-templated DNA replication"/>
    <property type="evidence" value="ECO:0007669"/>
    <property type="project" value="InterPro"/>
</dbReference>
<reference evidence="12" key="2">
    <citation type="submission" date="2020-11" db="EMBL/GenBank/DDBJ databases">
        <authorList>
            <person name="Cecchin M."/>
            <person name="Marcolungo L."/>
            <person name="Rossato M."/>
            <person name="Girolomoni L."/>
            <person name="Cosentino E."/>
            <person name="Cuine S."/>
            <person name="Li-Beisson Y."/>
            <person name="Delledonne M."/>
            <person name="Ballottari M."/>
        </authorList>
    </citation>
    <scope>NUCLEOTIDE SEQUENCE</scope>
    <source>
        <strain evidence="12">211/11P</strain>
        <tissue evidence="12">Whole cell</tissue>
    </source>
</reference>
<keyword evidence="5" id="KW-0067">ATP-binding</keyword>
<dbReference type="InterPro" id="IPR011545">
    <property type="entry name" value="DEAD/DEAH_box_helicase_dom"/>
</dbReference>
<evidence type="ECO:0000256" key="4">
    <source>
        <dbReference type="ARBA" id="ARBA00022741"/>
    </source>
</evidence>
<feature type="compositionally biased region" description="Acidic residues" evidence="9">
    <location>
        <begin position="31"/>
        <end position="41"/>
    </location>
</feature>
<feature type="region of interest" description="Disordered" evidence="9">
    <location>
        <begin position="316"/>
        <end position="335"/>
    </location>
</feature>
<dbReference type="PANTHER" id="PTHR10133:SF62">
    <property type="entry name" value="DNA POLYMERASE THETA"/>
    <property type="match status" value="1"/>
</dbReference>
<dbReference type="GO" id="GO:0005524">
    <property type="term" value="F:ATP binding"/>
    <property type="evidence" value="ECO:0007669"/>
    <property type="project" value="UniProtKB-KW"/>
</dbReference>
<feature type="region of interest" description="Disordered" evidence="9">
    <location>
        <begin position="734"/>
        <end position="778"/>
    </location>
</feature>
<evidence type="ECO:0000313" key="12">
    <source>
        <dbReference type="EMBL" id="KAI3428505.1"/>
    </source>
</evidence>
<evidence type="ECO:0000259" key="10">
    <source>
        <dbReference type="PROSITE" id="PS51192"/>
    </source>
</evidence>
<name>A0A9D4YVS3_CHLVU</name>
<feature type="region of interest" description="Disordered" evidence="9">
    <location>
        <begin position="488"/>
        <end position="524"/>
    </location>
</feature>
<feature type="region of interest" description="Disordered" evidence="9">
    <location>
        <begin position="25"/>
        <end position="92"/>
    </location>
</feature>
<evidence type="ECO:0000256" key="8">
    <source>
        <dbReference type="SAM" id="Coils"/>
    </source>
</evidence>
<feature type="region of interest" description="Disordered" evidence="9">
    <location>
        <begin position="403"/>
        <end position="425"/>
    </location>
</feature>
<dbReference type="Pfam" id="PF21099">
    <property type="entry name" value="POLQ_helical"/>
    <property type="match status" value="1"/>
</dbReference>
<dbReference type="EC" id="2.7.7.7" evidence="1"/>
<feature type="compositionally biased region" description="Low complexity" evidence="9">
    <location>
        <begin position="1615"/>
        <end position="1640"/>
    </location>
</feature>
<dbReference type="Gene3D" id="3.30.70.370">
    <property type="match status" value="1"/>
</dbReference>
<keyword evidence="8" id="KW-0175">Coiled coil</keyword>
<dbReference type="FunFam" id="3.40.50.300:FF:000968">
    <property type="entry name" value="Helicase and polymerase-containing protein TEBICHI"/>
    <property type="match status" value="1"/>
</dbReference>
<dbReference type="EMBL" id="SIDB01000009">
    <property type="protein sequence ID" value="KAI3428505.1"/>
    <property type="molecule type" value="Genomic_DNA"/>
</dbReference>
<feature type="region of interest" description="Disordered" evidence="9">
    <location>
        <begin position="1606"/>
        <end position="1640"/>
    </location>
</feature>
<dbReference type="PANTHER" id="PTHR10133">
    <property type="entry name" value="DNA POLYMERASE I"/>
    <property type="match status" value="1"/>
</dbReference>
<feature type="domain" description="Helicase C-terminal" evidence="11">
    <location>
        <begin position="1058"/>
        <end position="1279"/>
    </location>
</feature>
<organism evidence="12 13">
    <name type="scientific">Chlorella vulgaris</name>
    <name type="common">Green alga</name>
    <dbReference type="NCBI Taxonomy" id="3077"/>
    <lineage>
        <taxon>Eukaryota</taxon>
        <taxon>Viridiplantae</taxon>
        <taxon>Chlorophyta</taxon>
        <taxon>core chlorophytes</taxon>
        <taxon>Trebouxiophyceae</taxon>
        <taxon>Chlorellales</taxon>
        <taxon>Chlorellaceae</taxon>
        <taxon>Chlorella clade</taxon>
        <taxon>Chlorella</taxon>
    </lineage>
</organism>
<dbReference type="Gene3D" id="1.10.150.20">
    <property type="entry name" value="5' to 3' exonuclease, C-terminal subdomain"/>
    <property type="match status" value="1"/>
</dbReference>
<protein>
    <recommendedName>
        <fullName evidence="1">DNA-directed DNA polymerase</fullName>
        <ecNumber evidence="1">2.7.7.7</ecNumber>
    </recommendedName>
</protein>
<dbReference type="SMART" id="SM00482">
    <property type="entry name" value="POLAc"/>
    <property type="match status" value="1"/>
</dbReference>
<dbReference type="InterPro" id="IPR046931">
    <property type="entry name" value="HTH_61"/>
</dbReference>
<dbReference type="InterPro" id="IPR002298">
    <property type="entry name" value="DNA_polymerase_A"/>
</dbReference>
<feature type="domain" description="Helicase ATP-binding" evidence="10">
    <location>
        <begin position="836"/>
        <end position="1018"/>
    </location>
</feature>
<feature type="compositionally biased region" description="Gly residues" evidence="9">
    <location>
        <begin position="767"/>
        <end position="778"/>
    </location>
</feature>
<reference evidence="12" key="1">
    <citation type="journal article" date="2019" name="Plant J.">
        <title>Chlorella vulgaris genome assembly and annotation reveals the molecular basis for metabolic acclimation to high light conditions.</title>
        <authorList>
            <person name="Cecchin M."/>
            <person name="Marcolungo L."/>
            <person name="Rossato M."/>
            <person name="Girolomoni L."/>
            <person name="Cosentino E."/>
            <person name="Cuine S."/>
            <person name="Li-Beisson Y."/>
            <person name="Delledonne M."/>
            <person name="Ballottari M."/>
        </authorList>
    </citation>
    <scope>NUCLEOTIDE SEQUENCE</scope>
    <source>
        <strain evidence="12">211/11P</strain>
    </source>
</reference>
<comment type="catalytic activity">
    <reaction evidence="7">
        <text>DNA(n) + a 2'-deoxyribonucleoside 5'-triphosphate = DNA(n+1) + diphosphate</text>
        <dbReference type="Rhea" id="RHEA:22508"/>
        <dbReference type="Rhea" id="RHEA-COMP:17339"/>
        <dbReference type="Rhea" id="RHEA-COMP:17340"/>
        <dbReference type="ChEBI" id="CHEBI:33019"/>
        <dbReference type="ChEBI" id="CHEBI:61560"/>
        <dbReference type="ChEBI" id="CHEBI:173112"/>
        <dbReference type="EC" id="2.7.7.7"/>
    </reaction>
</comment>
<feature type="region of interest" description="Disordered" evidence="9">
    <location>
        <begin position="1652"/>
        <end position="1680"/>
    </location>
</feature>
<dbReference type="GO" id="GO:0006302">
    <property type="term" value="P:double-strand break repair"/>
    <property type="evidence" value="ECO:0007669"/>
    <property type="project" value="TreeGrafter"/>
</dbReference>
<feature type="compositionally biased region" description="Low complexity" evidence="9">
    <location>
        <begin position="198"/>
        <end position="207"/>
    </location>
</feature>
<dbReference type="InterPro" id="IPR014001">
    <property type="entry name" value="Helicase_ATP-bd"/>
</dbReference>
<dbReference type="PROSITE" id="PS00447">
    <property type="entry name" value="DNA_POLYMERASE_A"/>
    <property type="match status" value="1"/>
</dbReference>
<evidence type="ECO:0000256" key="3">
    <source>
        <dbReference type="ARBA" id="ARBA00022695"/>
    </source>
</evidence>